<reference evidence="4 5" key="1">
    <citation type="submission" date="2019-11" db="EMBL/GenBank/DDBJ databases">
        <title>Comparative genomics of hydrocarbon-degrading Desulfosarcina strains.</title>
        <authorList>
            <person name="Watanabe M."/>
            <person name="Kojima H."/>
            <person name="Fukui M."/>
        </authorList>
    </citation>
    <scope>NUCLEOTIDE SEQUENCE [LARGE SCALE GENOMIC DNA]</scope>
    <source>
        <strain evidence="4 5">28bB2T</strain>
    </source>
</reference>
<dbReference type="Proteomes" id="UP000425960">
    <property type="component" value="Chromosome"/>
</dbReference>
<feature type="region of interest" description="Disordered" evidence="2">
    <location>
        <begin position="396"/>
        <end position="420"/>
    </location>
</feature>
<dbReference type="Gene3D" id="2.40.420.20">
    <property type="match status" value="1"/>
</dbReference>
<dbReference type="GO" id="GO:1990281">
    <property type="term" value="C:efflux pump complex"/>
    <property type="evidence" value="ECO:0007669"/>
    <property type="project" value="TreeGrafter"/>
</dbReference>
<dbReference type="PANTHER" id="PTHR30469">
    <property type="entry name" value="MULTIDRUG RESISTANCE PROTEIN MDTA"/>
    <property type="match status" value="1"/>
</dbReference>
<dbReference type="GO" id="GO:0015562">
    <property type="term" value="F:efflux transmembrane transporter activity"/>
    <property type="evidence" value="ECO:0007669"/>
    <property type="project" value="TreeGrafter"/>
</dbReference>
<evidence type="ECO:0000256" key="3">
    <source>
        <dbReference type="SAM" id="Phobius"/>
    </source>
</evidence>
<evidence type="ECO:0000313" key="5">
    <source>
        <dbReference type="Proteomes" id="UP000425960"/>
    </source>
</evidence>
<evidence type="ECO:0000256" key="1">
    <source>
        <dbReference type="ARBA" id="ARBA00009477"/>
    </source>
</evidence>
<dbReference type="SUPFAM" id="SSF111369">
    <property type="entry name" value="HlyD-like secretion proteins"/>
    <property type="match status" value="1"/>
</dbReference>
<dbReference type="EMBL" id="AP021876">
    <property type="protein sequence ID" value="BBO82226.1"/>
    <property type="molecule type" value="Genomic_DNA"/>
</dbReference>
<gene>
    <name evidence="4" type="ORF">DSCO28_27920</name>
</gene>
<dbReference type="Gene3D" id="2.40.50.100">
    <property type="match status" value="1"/>
</dbReference>
<accession>A0A5K7ZM40</accession>
<protein>
    <submittedName>
        <fullName evidence="4">Hemolysin D</fullName>
    </submittedName>
</protein>
<feature type="transmembrane region" description="Helical" evidence="3">
    <location>
        <begin position="25"/>
        <end position="44"/>
    </location>
</feature>
<keyword evidence="3" id="KW-1133">Transmembrane helix</keyword>
<dbReference type="AlphaFoldDB" id="A0A5K7ZM40"/>
<evidence type="ECO:0000256" key="2">
    <source>
        <dbReference type="SAM" id="MobiDB-lite"/>
    </source>
</evidence>
<comment type="similarity">
    <text evidence="1">Belongs to the membrane fusion protein (MFP) (TC 8.A.1) family.</text>
</comment>
<dbReference type="KEGG" id="dov:DSCO28_27920"/>
<name>A0A5K7ZM40_9BACT</name>
<feature type="compositionally biased region" description="Low complexity" evidence="2">
    <location>
        <begin position="409"/>
        <end position="420"/>
    </location>
</feature>
<dbReference type="Gene3D" id="1.10.287.470">
    <property type="entry name" value="Helix hairpin bin"/>
    <property type="match status" value="1"/>
</dbReference>
<organism evidence="4 5">
    <name type="scientific">Desulfosarcina ovata subsp. sediminis</name>
    <dbReference type="NCBI Taxonomy" id="885957"/>
    <lineage>
        <taxon>Bacteria</taxon>
        <taxon>Pseudomonadati</taxon>
        <taxon>Thermodesulfobacteriota</taxon>
        <taxon>Desulfobacteria</taxon>
        <taxon>Desulfobacterales</taxon>
        <taxon>Desulfosarcinaceae</taxon>
        <taxon>Desulfosarcina</taxon>
    </lineage>
</organism>
<keyword evidence="3" id="KW-0812">Transmembrane</keyword>
<keyword evidence="3" id="KW-0472">Membrane</keyword>
<dbReference type="InterPro" id="IPR006143">
    <property type="entry name" value="RND_pump_MFP"/>
</dbReference>
<evidence type="ECO:0000313" key="4">
    <source>
        <dbReference type="EMBL" id="BBO82226.1"/>
    </source>
</evidence>
<sequence>MNQSTLYPPEETAASGATAVSRLRTLIACTMIIALGIAGAGYIMRTAPQAQKRPPQRAAMRVSTQPLFPDTYQVTVSAMGAVVPAREITLKTRVSGAVQSVHPEFVEGGLIRAGQKVLKIDAKDYQLAIARQESAVVDAEYALKVEMGYQDVARREWDLLNPGQPADAQDAELVLRKPHLAKAQSDLAAARAELEQARLNLSRTDVVAPFNAVLRVKNVSVGSQVTTQDALAELVGTDEYWIQVSLPMERLAWIRIPRTRAQPGAEVTVFYRGHQRKGTVARLLSDLETEGRMARILVSVKDPLGLADKAGGPPMLIGEYVRVEIQGRRLTDVYRIPRTALRDNSTIWILSDDNRLVVLPVKTVWRDADYVLMKNGITPGQRLIVSDLATPVEGIPLMEGDGGELEPAPGKSSPGGKSDG</sequence>
<dbReference type="Gene3D" id="2.40.30.170">
    <property type="match status" value="1"/>
</dbReference>
<dbReference type="NCBIfam" id="TIGR01730">
    <property type="entry name" value="RND_mfp"/>
    <property type="match status" value="1"/>
</dbReference>
<proteinExistence type="inferred from homology"/>
<dbReference type="RefSeq" id="WP_155322739.1">
    <property type="nucleotide sequence ID" value="NZ_AP021876.1"/>
</dbReference>